<keyword evidence="10" id="KW-0413">Isomerase</keyword>
<evidence type="ECO:0000256" key="15">
    <source>
        <dbReference type="PROSITE-ProRule" id="PRU00560"/>
    </source>
</evidence>
<evidence type="ECO:0000256" key="6">
    <source>
        <dbReference type="ARBA" id="ARBA00022839"/>
    </source>
</evidence>
<comment type="catalytic activity">
    <reaction evidence="11">
        <text>Couples ATP hydrolysis with the unwinding of duplex DNA by translocating in the 3'-5' direction.</text>
        <dbReference type="EC" id="5.6.2.4"/>
    </reaction>
</comment>
<dbReference type="Pfam" id="PF13361">
    <property type="entry name" value="UvrD_C"/>
    <property type="match status" value="1"/>
</dbReference>
<dbReference type="InterPro" id="IPR014017">
    <property type="entry name" value="DNA_helicase_UvrD-like_C"/>
</dbReference>
<evidence type="ECO:0000256" key="11">
    <source>
        <dbReference type="ARBA" id="ARBA00034617"/>
    </source>
</evidence>
<dbReference type="GO" id="GO:0005524">
    <property type="term" value="F:ATP binding"/>
    <property type="evidence" value="ECO:0007669"/>
    <property type="project" value="UniProtKB-UniRule"/>
</dbReference>
<evidence type="ECO:0000259" key="16">
    <source>
        <dbReference type="PROSITE" id="PS51198"/>
    </source>
</evidence>
<evidence type="ECO:0000313" key="19">
    <source>
        <dbReference type="Proteomes" id="UP000249725"/>
    </source>
</evidence>
<organism evidence="18 19">
    <name type="scientific">Phenylobacterium deserti</name>
    <dbReference type="NCBI Taxonomy" id="1914756"/>
    <lineage>
        <taxon>Bacteria</taxon>
        <taxon>Pseudomonadati</taxon>
        <taxon>Pseudomonadota</taxon>
        <taxon>Alphaproteobacteria</taxon>
        <taxon>Caulobacterales</taxon>
        <taxon>Caulobacteraceae</taxon>
        <taxon>Phenylobacterium</taxon>
    </lineage>
</organism>
<keyword evidence="6" id="KW-0269">Exonuclease</keyword>
<dbReference type="EMBL" id="QFYR01000001">
    <property type="protein sequence ID" value="RAK57103.1"/>
    <property type="molecule type" value="Genomic_DNA"/>
</dbReference>
<evidence type="ECO:0000256" key="4">
    <source>
        <dbReference type="ARBA" id="ARBA00022801"/>
    </source>
</evidence>
<dbReference type="Pfam" id="PF12705">
    <property type="entry name" value="PDDEXK_1"/>
    <property type="match status" value="1"/>
</dbReference>
<name>A0A328AQ13_9CAUL</name>
<keyword evidence="3" id="KW-0227">DNA damage</keyword>
<feature type="domain" description="UvrD-like helicase ATP-binding" evidence="16">
    <location>
        <begin position="10"/>
        <end position="497"/>
    </location>
</feature>
<dbReference type="InterPro" id="IPR011604">
    <property type="entry name" value="PDDEXK-like_dom_sf"/>
</dbReference>
<evidence type="ECO:0000256" key="5">
    <source>
        <dbReference type="ARBA" id="ARBA00022806"/>
    </source>
</evidence>
<keyword evidence="1" id="KW-0540">Nuclease</keyword>
<keyword evidence="5 15" id="KW-0347">Helicase</keyword>
<comment type="caution">
    <text evidence="18">The sequence shown here is derived from an EMBL/GenBank/DDBJ whole genome shotgun (WGS) entry which is preliminary data.</text>
</comment>
<dbReference type="SUPFAM" id="SSF52540">
    <property type="entry name" value="P-loop containing nucleoside triphosphate hydrolases"/>
    <property type="match status" value="1"/>
</dbReference>
<keyword evidence="2 15" id="KW-0547">Nucleotide-binding</keyword>
<evidence type="ECO:0000256" key="2">
    <source>
        <dbReference type="ARBA" id="ARBA00022741"/>
    </source>
</evidence>
<evidence type="ECO:0000256" key="8">
    <source>
        <dbReference type="ARBA" id="ARBA00023125"/>
    </source>
</evidence>
<keyword evidence="7 15" id="KW-0067">ATP-binding</keyword>
<proteinExistence type="predicted"/>
<dbReference type="PROSITE" id="PS51217">
    <property type="entry name" value="UVRD_HELICASE_CTER"/>
    <property type="match status" value="1"/>
</dbReference>
<evidence type="ECO:0000256" key="14">
    <source>
        <dbReference type="ARBA" id="ARBA00048988"/>
    </source>
</evidence>
<dbReference type="PANTHER" id="PTHR11070">
    <property type="entry name" value="UVRD / RECB / PCRA DNA HELICASE FAMILY MEMBER"/>
    <property type="match status" value="1"/>
</dbReference>
<accession>A0A328AQ13</accession>
<dbReference type="NCBIfam" id="TIGR02784">
    <property type="entry name" value="addA_alphas"/>
    <property type="match status" value="1"/>
</dbReference>
<dbReference type="InterPro" id="IPR038726">
    <property type="entry name" value="PDDEXK_AddAB-type"/>
</dbReference>
<dbReference type="Pfam" id="PF00580">
    <property type="entry name" value="UvrD-helicase"/>
    <property type="match status" value="1"/>
</dbReference>
<dbReference type="GO" id="GO:0005829">
    <property type="term" value="C:cytosol"/>
    <property type="evidence" value="ECO:0007669"/>
    <property type="project" value="TreeGrafter"/>
</dbReference>
<dbReference type="RefSeq" id="WP_111513555.1">
    <property type="nucleotide sequence ID" value="NZ_QFYR01000001.1"/>
</dbReference>
<dbReference type="Proteomes" id="UP000249725">
    <property type="component" value="Unassembled WGS sequence"/>
</dbReference>
<dbReference type="Gene3D" id="3.90.320.10">
    <property type="match status" value="1"/>
</dbReference>
<dbReference type="EC" id="5.6.2.4" evidence="12"/>
<keyword evidence="9" id="KW-0234">DNA repair</keyword>
<dbReference type="InterPro" id="IPR014016">
    <property type="entry name" value="UvrD-like_ATP-bd"/>
</dbReference>
<evidence type="ECO:0000256" key="13">
    <source>
        <dbReference type="ARBA" id="ARBA00034923"/>
    </source>
</evidence>
<evidence type="ECO:0000256" key="1">
    <source>
        <dbReference type="ARBA" id="ARBA00022722"/>
    </source>
</evidence>
<dbReference type="GO" id="GO:0043138">
    <property type="term" value="F:3'-5' DNA helicase activity"/>
    <property type="evidence" value="ECO:0007669"/>
    <property type="project" value="UniProtKB-EC"/>
</dbReference>
<gene>
    <name evidence="18" type="primary">addA</name>
    <name evidence="18" type="ORF">DJ018_03870</name>
</gene>
<evidence type="ECO:0000256" key="7">
    <source>
        <dbReference type="ARBA" id="ARBA00022840"/>
    </source>
</evidence>
<dbReference type="GO" id="GO:0003677">
    <property type="term" value="F:DNA binding"/>
    <property type="evidence" value="ECO:0007669"/>
    <property type="project" value="UniProtKB-KW"/>
</dbReference>
<comment type="catalytic activity">
    <reaction evidence="14">
        <text>ATP + H2O = ADP + phosphate + H(+)</text>
        <dbReference type="Rhea" id="RHEA:13065"/>
        <dbReference type="ChEBI" id="CHEBI:15377"/>
        <dbReference type="ChEBI" id="CHEBI:15378"/>
        <dbReference type="ChEBI" id="CHEBI:30616"/>
        <dbReference type="ChEBI" id="CHEBI:43474"/>
        <dbReference type="ChEBI" id="CHEBI:456216"/>
        <dbReference type="EC" id="5.6.2.4"/>
    </reaction>
</comment>
<dbReference type="Gene3D" id="3.40.50.300">
    <property type="entry name" value="P-loop containing nucleotide triphosphate hydrolases"/>
    <property type="match status" value="4"/>
</dbReference>
<evidence type="ECO:0000256" key="9">
    <source>
        <dbReference type="ARBA" id="ARBA00023204"/>
    </source>
</evidence>
<dbReference type="InterPro" id="IPR014151">
    <property type="entry name" value="DNA_helicase_AddA"/>
</dbReference>
<keyword evidence="4 15" id="KW-0378">Hydrolase</keyword>
<dbReference type="InterPro" id="IPR000212">
    <property type="entry name" value="DNA_helicase_UvrD/REP"/>
</dbReference>
<reference evidence="19" key="1">
    <citation type="submission" date="2018-05" db="EMBL/GenBank/DDBJ databases">
        <authorList>
            <person name="Li X."/>
        </authorList>
    </citation>
    <scope>NUCLEOTIDE SEQUENCE [LARGE SCALE GENOMIC DNA]</scope>
    <source>
        <strain evidence="19">YIM 73061</strain>
    </source>
</reference>
<dbReference type="InterPro" id="IPR027417">
    <property type="entry name" value="P-loop_NTPase"/>
</dbReference>
<feature type="binding site" evidence="15">
    <location>
        <begin position="31"/>
        <end position="38"/>
    </location>
    <ligand>
        <name>ATP</name>
        <dbReference type="ChEBI" id="CHEBI:30616"/>
    </ligand>
</feature>
<dbReference type="OrthoDB" id="9810135at2"/>
<keyword evidence="8" id="KW-0238">DNA-binding</keyword>
<dbReference type="InterPro" id="IPR011335">
    <property type="entry name" value="Restrct_endonuc-II-like"/>
</dbReference>
<keyword evidence="19" id="KW-1185">Reference proteome</keyword>
<dbReference type="AlphaFoldDB" id="A0A328AQ13"/>
<evidence type="ECO:0000313" key="18">
    <source>
        <dbReference type="EMBL" id="RAK57103.1"/>
    </source>
</evidence>
<evidence type="ECO:0000256" key="10">
    <source>
        <dbReference type="ARBA" id="ARBA00023235"/>
    </source>
</evidence>
<protein>
    <recommendedName>
        <fullName evidence="12">DNA 3'-5' helicase</fullName>
        <ecNumber evidence="12">5.6.2.4</ecNumber>
    </recommendedName>
    <alternativeName>
        <fullName evidence="13">DNA 3'-5' helicase II</fullName>
    </alternativeName>
</protein>
<evidence type="ECO:0000256" key="3">
    <source>
        <dbReference type="ARBA" id="ARBA00022763"/>
    </source>
</evidence>
<feature type="domain" description="UvrD-like helicase C-terminal" evidence="17">
    <location>
        <begin position="519"/>
        <end position="812"/>
    </location>
</feature>
<dbReference type="GO" id="GO:0033202">
    <property type="term" value="C:DNA helicase complex"/>
    <property type="evidence" value="ECO:0007669"/>
    <property type="project" value="TreeGrafter"/>
</dbReference>
<sequence length="1166" mass="127604">MSLVIDFPRRTLAIDPQQRAADPQLSAFVTANAGSGKTKTLIDRVARLLLAGAKPETILCVTYTKAAAAEMQRRLYGVLGGWSVAPDGKLRAELAKLQDGQPGDYTDEELSEARALFARALETPGGLKIQTIHAFCEKLLRRFPLEAGVSPGFRVMDDAASAFVAQAARRAVAQHAMAAPGQIAEAYARFSVALDHQSFQSMFADFEARRGALHEFIRSQGGFAGAADWAWRKCGFDGETSPAAEAQAAMARMDRALWREAAEVLSGGGKTDQGCAQQMFAVTADPEAALEQALKVFFTKGGEGPAATWVGKTSGLKSREGLRVLLLAEQARLEEARARVRAAQVALDTVDALTLAHAYLTAYDLEKRLSGALDFADLIEKTCALLKNRPAAAWVLYKLDGGVDHILVDEAQDTAPDQWTIVDALTEEFFSGEGVGRHQGKLKRNMFVVGDEKQSIYSFQGARPELLIRKFEFHRERATGAGFKFERVDLLTSWRSTPQVLSFVDAVFAPVQLAAAIQPRIEAEKVVHEAQRKDHAGCVDVWPLTFEEKGPERLAWDAPLDAESEQSANRRLARNIACEIKTLIARGDRVFDKDLREWRPAHAGDVLILVRRRKALFEEILRALKHEGIPVAGADRLALSEHIIFDDLVALARFVQFPGDELNLAALLKSPFCGLTDDSLYELAFRRGREGLWERLQRRAGAQEDWTHAHAVLAKALAEGRSRRPFEFYSAMLGHLDAQGWSLRKRLLKRLGSEAQDALDEFLAQVLTAEARGIHDLESLAAAFASLDITVKREMDAPTAEVRVMTAHGAKGLEAPIVFLPETTLTRTARGSPLLKTEDGGFLWCVSKERDCEASASAREARVRAEENEAFRLLYVALTRARDRLVLCGRAAAGAKPENIEGWWGAVSRALDHDDIAPHVRTVGCNGMEIRRYGPDPVAMGGVAAAVRAKLKAPDWARKIAPAEAFSRYASPSDLGEGAKAAAASPLSEVSGLGRFRRGDLIHRLLQLLPDIVAEEQGRAAEALLARERDLSDEQRSEMARAALTVLRDPRFGEVFGPGSRAEVAIAGASAKLPAGLKISGRIDRLVVLPDRVLVADFKTNRPSPDRIEDADPAYLRQMSLYAAVLGEVFPGRRIEAALVWTDGPKLMPIPENLIVQTLADLRRDG</sequence>
<dbReference type="SUPFAM" id="SSF52980">
    <property type="entry name" value="Restriction endonuclease-like"/>
    <property type="match status" value="1"/>
</dbReference>
<dbReference type="PANTHER" id="PTHR11070:SF2">
    <property type="entry name" value="ATP-DEPENDENT DNA HELICASE SRS2"/>
    <property type="match status" value="1"/>
</dbReference>
<dbReference type="GO" id="GO:0000725">
    <property type="term" value="P:recombinational repair"/>
    <property type="evidence" value="ECO:0007669"/>
    <property type="project" value="TreeGrafter"/>
</dbReference>
<dbReference type="PROSITE" id="PS51198">
    <property type="entry name" value="UVRD_HELICASE_ATP_BIND"/>
    <property type="match status" value="1"/>
</dbReference>
<evidence type="ECO:0000259" key="17">
    <source>
        <dbReference type="PROSITE" id="PS51217"/>
    </source>
</evidence>
<dbReference type="GO" id="GO:0004527">
    <property type="term" value="F:exonuclease activity"/>
    <property type="evidence" value="ECO:0007669"/>
    <property type="project" value="UniProtKB-KW"/>
</dbReference>
<evidence type="ECO:0000256" key="12">
    <source>
        <dbReference type="ARBA" id="ARBA00034808"/>
    </source>
</evidence>